<dbReference type="Pfam" id="PF14676">
    <property type="entry name" value="FANCI_S2"/>
    <property type="match status" value="1"/>
</dbReference>
<dbReference type="GO" id="GO:0070182">
    <property type="term" value="F:DNA polymerase binding"/>
    <property type="evidence" value="ECO:0007669"/>
    <property type="project" value="TreeGrafter"/>
</dbReference>
<feature type="domain" description="FANCI solenoid 3" evidence="4">
    <location>
        <begin position="782"/>
        <end position="934"/>
    </location>
</feature>
<evidence type="ECO:0000259" key="1">
    <source>
        <dbReference type="Pfam" id="PF14674"/>
    </source>
</evidence>
<feature type="domain" description="FANCI solenoid 2" evidence="3">
    <location>
        <begin position="363"/>
        <end position="527"/>
    </location>
</feature>
<evidence type="ECO:0000313" key="7">
    <source>
        <dbReference type="Ensembl" id="ENSGMOP00000058685.1"/>
    </source>
</evidence>
<feature type="domain" description="FANCI solenoid 1 cap" evidence="1">
    <location>
        <begin position="1"/>
        <end position="53"/>
    </location>
</feature>
<protein>
    <submittedName>
        <fullName evidence="7">FA complementation group I</fullName>
    </submittedName>
</protein>
<reference evidence="7" key="1">
    <citation type="submission" date="2025-08" db="UniProtKB">
        <authorList>
            <consortium name="Ensembl"/>
        </authorList>
    </citation>
    <scope>IDENTIFICATION</scope>
</reference>
<evidence type="ECO:0000259" key="4">
    <source>
        <dbReference type="Pfam" id="PF14677"/>
    </source>
</evidence>
<organism evidence="7 8">
    <name type="scientific">Gadus morhua</name>
    <name type="common">Atlantic cod</name>
    <dbReference type="NCBI Taxonomy" id="8049"/>
    <lineage>
        <taxon>Eukaryota</taxon>
        <taxon>Metazoa</taxon>
        <taxon>Chordata</taxon>
        <taxon>Craniata</taxon>
        <taxon>Vertebrata</taxon>
        <taxon>Euteleostomi</taxon>
        <taxon>Actinopterygii</taxon>
        <taxon>Neopterygii</taxon>
        <taxon>Teleostei</taxon>
        <taxon>Neoteleostei</taxon>
        <taxon>Acanthomorphata</taxon>
        <taxon>Zeiogadaria</taxon>
        <taxon>Gadariae</taxon>
        <taxon>Gadiformes</taxon>
        <taxon>Gadoidei</taxon>
        <taxon>Gadidae</taxon>
        <taxon>Gadus</taxon>
    </lineage>
</organism>
<name>A0A8C5CCI9_GADMO</name>
<sequence>MDKILSLSEGGDGPGELQQYLSSLSNDQLIKVLTNAALKGKNIGATIKGIFKGSPHNDPKGSGRRLLLYQHFIPLCESGDLQSEVAADIIGLLMLEAPNLSGACLAEVASHFVEAIKSGKMASGKSLELFPSVLTALAACESLSFGKGNYWYSPLSSALARDVPLSPEELQFLLEKVLRMFGKLELQEVPPLIYQLLLLSAKGCKKQVLDGIIGYFNEQDLQQKDEQDMELEVQAIPKDQLRHVEGTAILHIVFAIRLDHDLGREFLKSLKVTTFSNLCPFGVALLLSVARIQRYEDQVRGGLHPPPPDIHITQLSKCSTVISFYFHIFLIHSGCLCVQYRSGASPLIIPPLCPISVFGWDHVTQGLVQLGFFLMDTFGPKPGPFGKPAESGPSGAARTPNQQACLLGRQVLLEGFKMHEPIRGEILEQVLNRLVTKTASPVHHYIDLFSDIVVSAPMILLESASKVTETFDNLSYLPLATVQGLLKAVQPLLKVSMSLKDSLILVLRKAMFSSQLDGRKSAVTGFLLLLKNFKVLGSLASSQASQGISSSQIQVDVHSRYNSAANEAFCLEILSGLRRCLGQQADVRLMLYEGFYDVLRRNSQLASSIMQTLLSQLRRYYEPEQDLMPPVKLEPCITAQGDQVFLQEPLVCFKIKAPPSNAEDDEEGGYKSELMAILDSVTRRLVKSELEDFELDKSAEFSTASSVGVKNSIYAVLVMGVYEVLLEYNFIKANYSKSGLEELLELFQRYQKLAEILKEKSGKGRTSAKPPRSLLSMGFVSKLLTTLFRVLMWRYTNIPGAVEAGGKKEKRCSLSQMCLEGLLRIFTTCTQRYPDRTAQLLSTMTTEPNADDITEISFFYIRQFQRSLFNQLSGLEEEFNSKEAQLLISILSVLSRQLEPSSQQFVSMITWTVKICKETSFEDIAFTKGLLSLLFGLHALYKSPVSLMLELCQDIHSQMGDIDQVRCVLSLPIKRFHHKPFIVLLILAQADKVLDEVDWLIAKKKADRPSAGEEEPFITVS</sequence>
<dbReference type="Proteomes" id="UP000694546">
    <property type="component" value="Chromosome 9"/>
</dbReference>
<evidence type="ECO:0000313" key="8">
    <source>
        <dbReference type="Proteomes" id="UP000694546"/>
    </source>
</evidence>
<dbReference type="InterPro" id="IPR029305">
    <property type="entry name" value="FANCI_S1-cap"/>
</dbReference>
<dbReference type="Pfam" id="PF14674">
    <property type="entry name" value="FANCI_S1-cap"/>
    <property type="match status" value="1"/>
</dbReference>
<accession>A0A8C5CCI9</accession>
<dbReference type="GO" id="GO:0006281">
    <property type="term" value="P:DNA repair"/>
    <property type="evidence" value="ECO:0007669"/>
    <property type="project" value="InterPro"/>
</dbReference>
<dbReference type="PANTHER" id="PTHR21818:SF0">
    <property type="entry name" value="FANCONI ANEMIA GROUP I PROTEIN"/>
    <property type="match status" value="1"/>
</dbReference>
<feature type="domain" description="FANCI helical" evidence="5">
    <location>
        <begin position="261"/>
        <end position="299"/>
    </location>
</feature>
<dbReference type="InterPro" id="IPR029313">
    <property type="entry name" value="FANCI_S3"/>
</dbReference>
<dbReference type="InterPro" id="IPR016024">
    <property type="entry name" value="ARM-type_fold"/>
</dbReference>
<dbReference type="GeneTree" id="ENSGT00390000005855"/>
<keyword evidence="8" id="KW-1185">Reference proteome</keyword>
<dbReference type="Pfam" id="PF14680">
    <property type="entry name" value="FANCI_HD2"/>
    <property type="match status" value="1"/>
</dbReference>
<dbReference type="InterPro" id="IPR026171">
    <property type="entry name" value="FANCI"/>
</dbReference>
<dbReference type="InterPro" id="IPR029308">
    <property type="entry name" value="FANCI_S1"/>
</dbReference>
<evidence type="ECO:0000259" key="5">
    <source>
        <dbReference type="Pfam" id="PF14679"/>
    </source>
</evidence>
<dbReference type="Ensembl" id="ENSGMOT00000061032.1">
    <property type="protein sequence ID" value="ENSGMOP00000058685.1"/>
    <property type="gene ID" value="ENSGMOG00000008107.2"/>
</dbReference>
<reference evidence="7" key="2">
    <citation type="submission" date="2025-09" db="UniProtKB">
        <authorList>
            <consortium name="Ensembl"/>
        </authorList>
    </citation>
    <scope>IDENTIFICATION</scope>
</reference>
<feature type="domain" description="FANCI helical" evidence="6">
    <location>
        <begin position="541"/>
        <end position="758"/>
    </location>
</feature>
<dbReference type="InterPro" id="IPR029312">
    <property type="entry name" value="FANCI_HD2"/>
</dbReference>
<feature type="domain" description="FANCI solenoid 1" evidence="2">
    <location>
        <begin position="64"/>
        <end position="148"/>
    </location>
</feature>
<dbReference type="SUPFAM" id="SSF48371">
    <property type="entry name" value="ARM repeat"/>
    <property type="match status" value="1"/>
</dbReference>
<dbReference type="InterPro" id="IPR029315">
    <property type="entry name" value="FANCI_S2"/>
</dbReference>
<evidence type="ECO:0000259" key="2">
    <source>
        <dbReference type="Pfam" id="PF14675"/>
    </source>
</evidence>
<dbReference type="AlphaFoldDB" id="A0A8C5CCI9"/>
<dbReference type="Pfam" id="PF14675">
    <property type="entry name" value="FANCI_S1"/>
    <property type="match status" value="2"/>
</dbReference>
<evidence type="ECO:0000259" key="3">
    <source>
        <dbReference type="Pfam" id="PF14676"/>
    </source>
</evidence>
<proteinExistence type="predicted"/>
<feature type="domain" description="FANCI solenoid 1" evidence="2">
    <location>
        <begin position="161"/>
        <end position="256"/>
    </location>
</feature>
<gene>
    <name evidence="7" type="primary">FANCI</name>
    <name evidence="7" type="synonym">fanci</name>
</gene>
<evidence type="ECO:0000259" key="6">
    <source>
        <dbReference type="Pfam" id="PF14680"/>
    </source>
</evidence>
<dbReference type="Pfam" id="PF14677">
    <property type="entry name" value="FANCI_S3"/>
    <property type="match status" value="1"/>
</dbReference>
<dbReference type="InterPro" id="IPR029310">
    <property type="entry name" value="FANCI_HD1"/>
</dbReference>
<dbReference type="PANTHER" id="PTHR21818">
    <property type="entry name" value="BC025462 PROTEIN"/>
    <property type="match status" value="1"/>
</dbReference>
<dbReference type="Pfam" id="PF14679">
    <property type="entry name" value="FANCI_HD1"/>
    <property type="match status" value="1"/>
</dbReference>